<feature type="compositionally biased region" description="Pro residues" evidence="6">
    <location>
        <begin position="715"/>
        <end position="728"/>
    </location>
</feature>
<feature type="region of interest" description="Disordered" evidence="6">
    <location>
        <begin position="1"/>
        <end position="20"/>
    </location>
</feature>
<reference evidence="9 10" key="1">
    <citation type="submission" date="2020-08" db="EMBL/GenBank/DDBJ databases">
        <title>Sequencing the genomes of 1000 actinobacteria strains.</title>
        <authorList>
            <person name="Klenk H.-P."/>
        </authorList>
    </citation>
    <scope>NUCLEOTIDE SEQUENCE [LARGE SCALE GENOMIC DNA]</scope>
    <source>
        <strain evidence="9 10">DSM 43582</strain>
    </source>
</reference>
<dbReference type="InterPro" id="IPR050428">
    <property type="entry name" value="TCS_sensor_his_kinase"/>
</dbReference>
<dbReference type="Gene3D" id="3.30.565.10">
    <property type="entry name" value="Histidine kinase-like ATPase, C-terminal domain"/>
    <property type="match status" value="1"/>
</dbReference>
<dbReference type="RefSeq" id="WP_246829637.1">
    <property type="nucleotide sequence ID" value="NZ_JACHIT010000002.1"/>
</dbReference>
<dbReference type="EMBL" id="JACHIT010000002">
    <property type="protein sequence ID" value="MBB5918881.1"/>
    <property type="molecule type" value="Genomic_DNA"/>
</dbReference>
<feature type="region of interest" description="Disordered" evidence="6">
    <location>
        <begin position="652"/>
        <end position="928"/>
    </location>
</feature>
<feature type="transmembrane region" description="Helical" evidence="7">
    <location>
        <begin position="32"/>
        <end position="52"/>
    </location>
</feature>
<dbReference type="AlphaFoldDB" id="A0A7W9PMH0"/>
<dbReference type="SUPFAM" id="SSF55874">
    <property type="entry name" value="ATPase domain of HSP90 chaperone/DNA topoisomerase II/histidine kinase"/>
    <property type="match status" value="1"/>
</dbReference>
<dbReference type="Gene3D" id="6.10.340.10">
    <property type="match status" value="1"/>
</dbReference>
<evidence type="ECO:0000256" key="3">
    <source>
        <dbReference type="ARBA" id="ARBA00022553"/>
    </source>
</evidence>
<proteinExistence type="predicted"/>
<evidence type="ECO:0000256" key="5">
    <source>
        <dbReference type="ARBA" id="ARBA00022777"/>
    </source>
</evidence>
<organism evidence="9 10">
    <name type="scientific">Nocardia transvalensis</name>
    <dbReference type="NCBI Taxonomy" id="37333"/>
    <lineage>
        <taxon>Bacteria</taxon>
        <taxon>Bacillati</taxon>
        <taxon>Actinomycetota</taxon>
        <taxon>Actinomycetes</taxon>
        <taxon>Mycobacteriales</taxon>
        <taxon>Nocardiaceae</taxon>
        <taxon>Nocardia</taxon>
    </lineage>
</organism>
<sequence length="928" mass="99769">MRFRRSRKLPPGNNKLTPAGRLFRPRTIRGQLTRVLVVSVVLSLVLLGVIVAREVRSYRDTDATVRAVSLALTVQDLAHELQRERGLTNGLLGGDATLRRTVDDQRTATDQARLALGAALTAEAPGAGRVRTALERLDALADTRTGADARRVGRDAAFQFYTAAIGALDQARPGIDHARDEQVWRGLQSLYALGDVKEFTAQERGFLNGVFTAGGFGPGEYVRYLGIRAAQQAAVTAFQQGADATQQAALDRVLRSEPALRASDSAAVALAADRGPLERPVAAADWWTNTTAVIDAERAEQRTIGRGIEARADQLRAEAAITLGVYTGAAVLALLALVVLVVASARAIVRPLAALAADADDVASRRLPELVDAWHATSDAEPEPPRPVRTPRSASTEIVSVAEAFDRVQATAYELASEQALLRRNTTESLANLGRRNQNLVRRQLGLISEFEREELDPKTLANMFELDHLATRMRRNAESLLVLVGEASPRRWAEPIPLTDVIRAALSEVDDYRRVTLRRVDDVPIAGAVVSELAHMLAELIENGLAFSPPDLEVEIYGRHLGHQYLLAVVDHGVGMTADQLADANARLRGEAEFLVAPTRFLGHYVVGRLARRLDIEVELTVSPVSGVVARLLLPSALLSDPIVARPEVKHEVPQPLPEPRESGELPAVLPAPDRTGSLPVADRISPNGRPAPRRPRPPGRHSLTPSEDAPHATPHPDPFPTLPPGPMKDSLYAAQRHRLTPRDPANSTPDQRGAAPDQRGAARDQEGAAPDQGGVVPDQRAGTQDQRGGTPDQRGVADRRGGTPDQLAGSHPNNGSPDRRNPVANPRNSGPGPSDGAQGPGPASDPGAEAVARTQRTRNGLVKRARKTRDAGGRPAATARHPEAPAADRSPDQVRSMLAGFRAGHQRGESDEPQRIPVPTTQEEPR</sequence>
<accession>A0A7W9PMH0</accession>
<keyword evidence="7" id="KW-1133">Transmembrane helix</keyword>
<evidence type="ECO:0000313" key="10">
    <source>
        <dbReference type="Proteomes" id="UP000540412"/>
    </source>
</evidence>
<dbReference type="Proteomes" id="UP000540412">
    <property type="component" value="Unassembled WGS sequence"/>
</dbReference>
<dbReference type="GO" id="GO:0004673">
    <property type="term" value="F:protein histidine kinase activity"/>
    <property type="evidence" value="ECO:0007669"/>
    <property type="project" value="UniProtKB-EC"/>
</dbReference>
<keyword evidence="4" id="KW-0808">Transferase</keyword>
<comment type="caution">
    <text evidence="9">The sequence shown here is derived from an EMBL/GenBank/DDBJ whole genome shotgun (WGS) entry which is preliminary data.</text>
</comment>
<gene>
    <name evidence="9" type="ORF">BJY24_007793</name>
</gene>
<keyword evidence="10" id="KW-1185">Reference proteome</keyword>
<keyword evidence="5 9" id="KW-0418">Kinase</keyword>
<evidence type="ECO:0000256" key="4">
    <source>
        <dbReference type="ARBA" id="ARBA00022679"/>
    </source>
</evidence>
<comment type="catalytic activity">
    <reaction evidence="1">
        <text>ATP + protein L-histidine = ADP + protein N-phospho-L-histidine.</text>
        <dbReference type="EC" id="2.7.13.3"/>
    </reaction>
</comment>
<keyword evidence="7" id="KW-0812">Transmembrane</keyword>
<dbReference type="PANTHER" id="PTHR45436:SF5">
    <property type="entry name" value="SENSOR HISTIDINE KINASE TRCS"/>
    <property type="match status" value="1"/>
</dbReference>
<keyword evidence="3" id="KW-0597">Phosphoprotein</keyword>
<feature type="transmembrane region" description="Helical" evidence="7">
    <location>
        <begin position="323"/>
        <end position="343"/>
    </location>
</feature>
<feature type="compositionally biased region" description="Basic and acidic residues" evidence="6">
    <location>
        <begin position="652"/>
        <end position="665"/>
    </location>
</feature>
<dbReference type="InterPro" id="IPR036890">
    <property type="entry name" value="HATPase_C_sf"/>
</dbReference>
<dbReference type="GO" id="GO:0000160">
    <property type="term" value="P:phosphorelay signal transduction system"/>
    <property type="evidence" value="ECO:0007669"/>
    <property type="project" value="TreeGrafter"/>
</dbReference>
<keyword evidence="7" id="KW-0472">Membrane</keyword>
<evidence type="ECO:0000256" key="7">
    <source>
        <dbReference type="SAM" id="Phobius"/>
    </source>
</evidence>
<evidence type="ECO:0000259" key="8">
    <source>
        <dbReference type="Pfam" id="PF08376"/>
    </source>
</evidence>
<dbReference type="GO" id="GO:0005886">
    <property type="term" value="C:plasma membrane"/>
    <property type="evidence" value="ECO:0007669"/>
    <property type="project" value="TreeGrafter"/>
</dbReference>
<evidence type="ECO:0000256" key="2">
    <source>
        <dbReference type="ARBA" id="ARBA00012438"/>
    </source>
</evidence>
<evidence type="ECO:0000313" key="9">
    <source>
        <dbReference type="EMBL" id="MBB5918881.1"/>
    </source>
</evidence>
<evidence type="ECO:0000256" key="1">
    <source>
        <dbReference type="ARBA" id="ARBA00000085"/>
    </source>
</evidence>
<dbReference type="PANTHER" id="PTHR45436">
    <property type="entry name" value="SENSOR HISTIDINE KINASE YKOH"/>
    <property type="match status" value="1"/>
</dbReference>
<dbReference type="EC" id="2.7.13.3" evidence="2"/>
<feature type="domain" description="Nitrate/nitrite sensing protein" evidence="8">
    <location>
        <begin position="76"/>
        <end position="307"/>
    </location>
</feature>
<dbReference type="Pfam" id="PF08376">
    <property type="entry name" value="NIT"/>
    <property type="match status" value="1"/>
</dbReference>
<evidence type="ECO:0000256" key="6">
    <source>
        <dbReference type="SAM" id="MobiDB-lite"/>
    </source>
</evidence>
<name>A0A7W9PMH0_9NOCA</name>
<feature type="compositionally biased region" description="Low complexity" evidence="6">
    <location>
        <begin position="877"/>
        <end position="889"/>
    </location>
</feature>
<dbReference type="InterPro" id="IPR013587">
    <property type="entry name" value="Nitrate/nitrite_sensing"/>
</dbReference>
<protein>
    <recommendedName>
        <fullName evidence="2">histidine kinase</fullName>
        <ecNumber evidence="2">2.7.13.3</ecNumber>
    </recommendedName>
</protein>